<keyword evidence="1 2" id="KW-0732">Signal</keyword>
<evidence type="ECO:0000256" key="2">
    <source>
        <dbReference type="SAM" id="SignalP"/>
    </source>
</evidence>
<dbReference type="SUPFAM" id="SSF89392">
    <property type="entry name" value="Prokaryotic lipoproteins and lipoprotein localization factors"/>
    <property type="match status" value="1"/>
</dbReference>
<dbReference type="EMBL" id="SNWP01000010">
    <property type="protein sequence ID" value="TDO28023.1"/>
    <property type="molecule type" value="Genomic_DNA"/>
</dbReference>
<dbReference type="Pfam" id="PF03548">
    <property type="entry name" value="LolA"/>
    <property type="match status" value="1"/>
</dbReference>
<comment type="caution">
    <text evidence="3">The sequence shown here is derived from an EMBL/GenBank/DDBJ whole genome shotgun (WGS) entry which is preliminary data.</text>
</comment>
<dbReference type="CDD" id="cd16325">
    <property type="entry name" value="LolA"/>
    <property type="match status" value="1"/>
</dbReference>
<feature type="chain" id="PRO_5020480389" evidence="2">
    <location>
        <begin position="21"/>
        <end position="209"/>
    </location>
</feature>
<reference evidence="3 4" key="1">
    <citation type="submission" date="2019-03" db="EMBL/GenBank/DDBJ databases">
        <title>Genomic Encyclopedia of Archaeal and Bacterial Type Strains, Phase II (KMG-II): from individual species to whole genera.</title>
        <authorList>
            <person name="Goeker M."/>
        </authorList>
    </citation>
    <scope>NUCLEOTIDE SEQUENCE [LARGE SCALE GENOMIC DNA]</scope>
    <source>
        <strain evidence="3 4">DSM 28323</strain>
    </source>
</reference>
<dbReference type="InterPro" id="IPR029046">
    <property type="entry name" value="LolA/LolB/LppX"/>
</dbReference>
<dbReference type="AlphaFoldDB" id="A0A4R6IYX3"/>
<dbReference type="PANTHER" id="PTHR35869:SF1">
    <property type="entry name" value="OUTER-MEMBRANE LIPOPROTEIN CARRIER PROTEIN"/>
    <property type="match status" value="1"/>
</dbReference>
<accession>A0A4R6IYX3</accession>
<gene>
    <name evidence="3" type="ORF">BC659_0081</name>
</gene>
<sequence>MKKLYSVALVILAMVFQVQAQNDPNAKKILDAVSKTVKTYKTISAGFSIKSVSSRGVNNGTKTGTIVTKGEKYVLKEGKTEILCDGAKTYNFDGSKTITVSAVEDAGQTLTPQKILSGSYDKDFTYRLIATKGNVHEIEMKPIDSRKNFSKVNIFVDKIKNMITRAVILDKGNNTVQVSFTNIVPNKNLADNLFVFNPSKYPKDVEILD</sequence>
<evidence type="ECO:0000313" key="3">
    <source>
        <dbReference type="EMBL" id="TDO28023.1"/>
    </source>
</evidence>
<evidence type="ECO:0000256" key="1">
    <source>
        <dbReference type="ARBA" id="ARBA00022729"/>
    </source>
</evidence>
<dbReference type="Gene3D" id="2.50.20.10">
    <property type="entry name" value="Lipoprotein localisation LolA/LolB/LppX"/>
    <property type="match status" value="1"/>
</dbReference>
<dbReference type="Proteomes" id="UP000295741">
    <property type="component" value="Unassembled WGS sequence"/>
</dbReference>
<dbReference type="InterPro" id="IPR004564">
    <property type="entry name" value="OM_lipoprot_carrier_LolA-like"/>
</dbReference>
<organism evidence="3 4">
    <name type="scientific">Sediminibacterium goheungense</name>
    <dbReference type="NCBI Taxonomy" id="1086393"/>
    <lineage>
        <taxon>Bacteria</taxon>
        <taxon>Pseudomonadati</taxon>
        <taxon>Bacteroidota</taxon>
        <taxon>Chitinophagia</taxon>
        <taxon>Chitinophagales</taxon>
        <taxon>Chitinophagaceae</taxon>
        <taxon>Sediminibacterium</taxon>
    </lineage>
</organism>
<proteinExistence type="predicted"/>
<dbReference type="PANTHER" id="PTHR35869">
    <property type="entry name" value="OUTER-MEMBRANE LIPOPROTEIN CARRIER PROTEIN"/>
    <property type="match status" value="1"/>
</dbReference>
<protein>
    <submittedName>
        <fullName evidence="3">Outer membrane lipoprotein-sorting protein</fullName>
    </submittedName>
</protein>
<evidence type="ECO:0000313" key="4">
    <source>
        <dbReference type="Proteomes" id="UP000295741"/>
    </source>
</evidence>
<name>A0A4R6IYX3_9BACT</name>
<dbReference type="RefSeq" id="WP_162847306.1">
    <property type="nucleotide sequence ID" value="NZ_SNWP01000010.1"/>
</dbReference>
<keyword evidence="3" id="KW-0449">Lipoprotein</keyword>
<keyword evidence="4" id="KW-1185">Reference proteome</keyword>
<feature type="signal peptide" evidence="2">
    <location>
        <begin position="1"/>
        <end position="20"/>
    </location>
</feature>